<dbReference type="GO" id="GO:0022848">
    <property type="term" value="F:acetylcholine-gated monoatomic cation-selective channel activity"/>
    <property type="evidence" value="ECO:0007669"/>
    <property type="project" value="InterPro"/>
</dbReference>
<dbReference type="AlphaFoldDB" id="A0A2T7PY27"/>
<feature type="transmembrane region" description="Helical" evidence="16">
    <location>
        <begin position="290"/>
        <end position="317"/>
    </location>
</feature>
<comment type="caution">
    <text evidence="19">The sequence shown here is derived from an EMBL/GenBank/DDBJ whole genome shotgun (WGS) entry which is preliminary data.</text>
</comment>
<evidence type="ECO:0000256" key="15">
    <source>
        <dbReference type="SAM" id="MobiDB-lite"/>
    </source>
</evidence>
<dbReference type="PRINTS" id="PR00252">
    <property type="entry name" value="NRIONCHANNEL"/>
</dbReference>
<dbReference type="GO" id="GO:0045211">
    <property type="term" value="C:postsynaptic membrane"/>
    <property type="evidence" value="ECO:0007669"/>
    <property type="project" value="InterPro"/>
</dbReference>
<feature type="region of interest" description="Disordered" evidence="15">
    <location>
        <begin position="350"/>
        <end position="379"/>
    </location>
</feature>
<evidence type="ECO:0000256" key="2">
    <source>
        <dbReference type="ARBA" id="ARBA00022448"/>
    </source>
</evidence>
<keyword evidence="10" id="KW-0675">Receptor</keyword>
<dbReference type="InterPro" id="IPR036719">
    <property type="entry name" value="Neuro-gated_channel_TM_sf"/>
</dbReference>
<evidence type="ECO:0000256" key="4">
    <source>
        <dbReference type="ARBA" id="ARBA00022692"/>
    </source>
</evidence>
<dbReference type="InterPro" id="IPR006202">
    <property type="entry name" value="Neur_chan_lig-bd"/>
</dbReference>
<dbReference type="Proteomes" id="UP000245119">
    <property type="component" value="Linkage Group LG1"/>
</dbReference>
<dbReference type="EMBL" id="PZQS01000001">
    <property type="protein sequence ID" value="PVD38331.1"/>
    <property type="molecule type" value="Genomic_DNA"/>
</dbReference>
<dbReference type="OrthoDB" id="5975154at2759"/>
<sequence>MFLHSPRPHLRDVKSTEKQLVKQLLDRYERQGKEGRPVVNTSDIISVHFGLYLIQILDVDEKDQILKTNIWYQYEWRDELLTWNPEDYDNISDVRLPSDKIWIPDILLYNFADDRLKEQRNALVVTYSTGDLLWMPQAILRSSCSFDTKFFPFDEQECILKFSSWSYNGFKLDIHFLPNKTAFDLDDYIESNEWEITQNTAKRHVKRYTCCPEPYPDLRFKLRIRRRVAFYTFILVMPCALLSLLTLVIFWVPPESPAKLILGMNIFLAFFVLLLLLAESTPKAAASVPLIGVYFCLNMVMITMSTVLTTVVANMFYRGVRINRAPKWLRVLMIDIIARILCLRDKVADPDYSTSSEKKPSRSWNTGRVGGNPKGQYPYTDVNFAQVRLLDNGAEKSRGTPPPPPPPGSGSVGAFGEMADNGFQQGGDDFSSPGVAPLMEEVRAIRDILEKVRDKKNKMDEKEKFVREWRIISCVTDRVIFITYLLINFIGLTVIFLWQFNRKDLSPPEDD</sequence>
<evidence type="ECO:0000256" key="1">
    <source>
        <dbReference type="ARBA" id="ARBA00009237"/>
    </source>
</evidence>
<dbReference type="PRINTS" id="PR00254">
    <property type="entry name" value="NICOTINICR"/>
</dbReference>
<evidence type="ECO:0000256" key="11">
    <source>
        <dbReference type="ARBA" id="ARBA00023180"/>
    </source>
</evidence>
<dbReference type="SUPFAM" id="SSF90112">
    <property type="entry name" value="Neurotransmitter-gated ion-channel transmembrane pore"/>
    <property type="match status" value="1"/>
</dbReference>
<comment type="similarity">
    <text evidence="1">Belongs to the ligand-gated ion channel (TC 1.A.9) family. Acetylcholine receptor (TC 1.A.9.1) subfamily.</text>
</comment>
<evidence type="ECO:0000259" key="18">
    <source>
        <dbReference type="Pfam" id="PF02932"/>
    </source>
</evidence>
<keyword evidence="13" id="KW-0407">Ion channel</keyword>
<gene>
    <name evidence="19" type="ORF">C0Q70_00943</name>
</gene>
<dbReference type="Pfam" id="PF02932">
    <property type="entry name" value="Neur_chan_memb"/>
    <property type="match status" value="1"/>
</dbReference>
<evidence type="ECO:0000256" key="13">
    <source>
        <dbReference type="ARBA" id="ARBA00023303"/>
    </source>
</evidence>
<keyword evidence="4 16" id="KW-0812">Transmembrane</keyword>
<dbReference type="InterPro" id="IPR006201">
    <property type="entry name" value="Neur_channel"/>
</dbReference>
<evidence type="ECO:0000313" key="20">
    <source>
        <dbReference type="Proteomes" id="UP000245119"/>
    </source>
</evidence>
<dbReference type="InterPro" id="IPR006029">
    <property type="entry name" value="Neurotrans-gated_channel_TM"/>
</dbReference>
<proteinExistence type="inferred from homology"/>
<evidence type="ECO:0000256" key="9">
    <source>
        <dbReference type="ARBA" id="ARBA00023157"/>
    </source>
</evidence>
<evidence type="ECO:0000256" key="6">
    <source>
        <dbReference type="ARBA" id="ARBA00023018"/>
    </source>
</evidence>
<dbReference type="Gene3D" id="1.20.58.390">
    <property type="entry name" value="Neurotransmitter-gated ion-channel transmembrane domain"/>
    <property type="match status" value="1"/>
</dbReference>
<evidence type="ECO:0000256" key="3">
    <source>
        <dbReference type="ARBA" id="ARBA00022475"/>
    </source>
</evidence>
<name>A0A2T7PY27_POMCA</name>
<dbReference type="FunFam" id="2.70.170.10:FF:000016">
    <property type="entry name" value="Nicotinic acetylcholine receptor subunit"/>
    <property type="match status" value="1"/>
</dbReference>
<evidence type="ECO:0000256" key="5">
    <source>
        <dbReference type="ARBA" id="ARBA00022989"/>
    </source>
</evidence>
<evidence type="ECO:0000256" key="10">
    <source>
        <dbReference type="ARBA" id="ARBA00023170"/>
    </source>
</evidence>
<evidence type="ECO:0000256" key="14">
    <source>
        <dbReference type="ARBA" id="ARBA00034099"/>
    </source>
</evidence>
<evidence type="ECO:0000256" key="16">
    <source>
        <dbReference type="SAM" id="Phobius"/>
    </source>
</evidence>
<keyword evidence="9" id="KW-1015">Disulfide bond</keyword>
<keyword evidence="6" id="KW-0770">Synapse</keyword>
<dbReference type="InterPro" id="IPR036734">
    <property type="entry name" value="Neur_chan_lig-bd_sf"/>
</dbReference>
<evidence type="ECO:0000313" key="19">
    <source>
        <dbReference type="EMBL" id="PVD38331.1"/>
    </source>
</evidence>
<feature type="transmembrane region" description="Helical" evidence="16">
    <location>
        <begin position="228"/>
        <end position="252"/>
    </location>
</feature>
<dbReference type="InterPro" id="IPR038050">
    <property type="entry name" value="Neuro_actylchol_rec"/>
</dbReference>
<keyword evidence="5 16" id="KW-1133">Transmembrane helix</keyword>
<protein>
    <submittedName>
        <fullName evidence="19">Uncharacterized protein</fullName>
    </submittedName>
</protein>
<dbReference type="Pfam" id="PF02931">
    <property type="entry name" value="Neur_chan_LBD"/>
    <property type="match status" value="1"/>
</dbReference>
<dbReference type="CDD" id="cd19033">
    <property type="entry name" value="LGIC_ECD_nAChR_proto-like"/>
    <property type="match status" value="1"/>
</dbReference>
<feature type="region of interest" description="Disordered" evidence="15">
    <location>
        <begin position="393"/>
        <end position="418"/>
    </location>
</feature>
<evidence type="ECO:0000256" key="7">
    <source>
        <dbReference type="ARBA" id="ARBA00023065"/>
    </source>
</evidence>
<keyword evidence="2" id="KW-0813">Transport</keyword>
<dbReference type="GO" id="GO:0004888">
    <property type="term" value="F:transmembrane signaling receptor activity"/>
    <property type="evidence" value="ECO:0007669"/>
    <property type="project" value="InterPro"/>
</dbReference>
<feature type="domain" description="Neurotransmitter-gated ion-channel ligand-binding" evidence="17">
    <location>
        <begin position="17"/>
        <end position="228"/>
    </location>
</feature>
<evidence type="ECO:0000256" key="8">
    <source>
        <dbReference type="ARBA" id="ARBA00023136"/>
    </source>
</evidence>
<keyword evidence="12" id="KW-1071">Ligand-gated ion channel</keyword>
<dbReference type="Gene3D" id="2.70.170.10">
    <property type="entry name" value="Neurotransmitter-gated ion-channel ligand-binding domain"/>
    <property type="match status" value="1"/>
</dbReference>
<feature type="transmembrane region" description="Helical" evidence="16">
    <location>
        <begin position="258"/>
        <end position="278"/>
    </location>
</feature>
<comment type="subcellular location">
    <subcellularLocation>
        <location evidence="14">Synaptic cell membrane</location>
        <topology evidence="14">Multi-pass membrane protein</topology>
    </subcellularLocation>
</comment>
<keyword evidence="7" id="KW-0406">Ion transport</keyword>
<reference evidence="19 20" key="1">
    <citation type="submission" date="2018-04" db="EMBL/GenBank/DDBJ databases">
        <title>The genome of golden apple snail Pomacea canaliculata provides insight into stress tolerance and invasive adaptation.</title>
        <authorList>
            <person name="Liu C."/>
            <person name="Liu B."/>
            <person name="Ren Y."/>
            <person name="Zhang Y."/>
            <person name="Wang H."/>
            <person name="Li S."/>
            <person name="Jiang F."/>
            <person name="Yin L."/>
            <person name="Zhang G."/>
            <person name="Qian W."/>
            <person name="Fan W."/>
        </authorList>
    </citation>
    <scope>NUCLEOTIDE SEQUENCE [LARGE SCALE GENOMIC DNA]</scope>
    <source>
        <strain evidence="19">SZHN2017</strain>
        <tissue evidence="19">Muscle</tissue>
    </source>
</reference>
<keyword evidence="3" id="KW-1003">Cell membrane</keyword>
<dbReference type="STRING" id="400727.A0A2T7PY27"/>
<dbReference type="NCBIfam" id="TIGR00860">
    <property type="entry name" value="LIC"/>
    <property type="match status" value="1"/>
</dbReference>
<keyword evidence="20" id="KW-1185">Reference proteome</keyword>
<dbReference type="InterPro" id="IPR002394">
    <property type="entry name" value="Nicotinic_acetylcholine_rcpt"/>
</dbReference>
<dbReference type="PANTHER" id="PTHR18945">
    <property type="entry name" value="NEUROTRANSMITTER GATED ION CHANNEL"/>
    <property type="match status" value="1"/>
</dbReference>
<keyword evidence="11" id="KW-0325">Glycoprotein</keyword>
<feature type="domain" description="Neurotransmitter-gated ion-channel transmembrane" evidence="18">
    <location>
        <begin position="235"/>
        <end position="496"/>
    </location>
</feature>
<feature type="transmembrane region" description="Helical" evidence="16">
    <location>
        <begin position="479"/>
        <end position="498"/>
    </location>
</feature>
<organism evidence="19 20">
    <name type="scientific">Pomacea canaliculata</name>
    <name type="common">Golden apple snail</name>
    <dbReference type="NCBI Taxonomy" id="400727"/>
    <lineage>
        <taxon>Eukaryota</taxon>
        <taxon>Metazoa</taxon>
        <taxon>Spiralia</taxon>
        <taxon>Lophotrochozoa</taxon>
        <taxon>Mollusca</taxon>
        <taxon>Gastropoda</taxon>
        <taxon>Caenogastropoda</taxon>
        <taxon>Architaenioglossa</taxon>
        <taxon>Ampullarioidea</taxon>
        <taxon>Ampullariidae</taxon>
        <taxon>Pomacea</taxon>
    </lineage>
</organism>
<evidence type="ECO:0000256" key="12">
    <source>
        <dbReference type="ARBA" id="ARBA00023286"/>
    </source>
</evidence>
<accession>A0A2T7PY27</accession>
<keyword evidence="8 16" id="KW-0472">Membrane</keyword>
<dbReference type="CDD" id="cd19051">
    <property type="entry name" value="LGIC_TM_cation"/>
    <property type="match status" value="1"/>
</dbReference>
<evidence type="ECO:0000259" key="17">
    <source>
        <dbReference type="Pfam" id="PF02931"/>
    </source>
</evidence>
<dbReference type="SUPFAM" id="SSF63712">
    <property type="entry name" value="Nicotinic receptor ligand binding domain-like"/>
    <property type="match status" value="1"/>
</dbReference>